<keyword evidence="1" id="KW-0175">Coiled coil</keyword>
<dbReference type="EMBL" id="KU307456">
    <property type="protein sequence ID" value="AML61184.1"/>
    <property type="molecule type" value="Genomic_DNA"/>
</dbReference>
<organism evidence="2 3">
    <name type="scientific">Pyrobaculum filamentous virus 1</name>
    <name type="common">PFV1</name>
    <dbReference type="NCBI Taxonomy" id="1805492"/>
    <lineage>
        <taxon>Viruses</taxon>
        <taxon>Adnaviria</taxon>
        <taxon>Zilligvirae</taxon>
        <taxon>Taleaviricota</taxon>
        <taxon>Tokiviricetes</taxon>
        <taxon>Primavirales</taxon>
        <taxon>Tristromaviridae</taxon>
        <taxon>Alphatristromavirus</taxon>
        <taxon>Alphatristromavirus pozzuoliense</taxon>
    </lineage>
</organism>
<dbReference type="GeneID" id="30313590"/>
<reference evidence="2 3" key="1">
    <citation type="journal article" date="2016" name="Proc. Natl. Acad. Sci. U.S.A.">
        <title>A virus of hyperthermophilic archaea with a unique architecture among DNA viruses.</title>
        <authorList>
            <person name="Rensen E.I."/>
            <person name="Mochizuki T."/>
            <person name="Quemin E."/>
            <person name="Schouten S."/>
            <person name="Krupovic M."/>
            <person name="Prangishvili D."/>
        </authorList>
    </citation>
    <scope>NUCLEOTIDE SEQUENCE [LARGE SCALE GENOMIC DNA]</scope>
    <source>
        <strain evidence="2">1</strain>
    </source>
</reference>
<sequence length="71" mass="8077">MDEVIDKLKSITDRLLKIVEAILGVECISEDKYREVQKALEEVAKNLEDAASKLEDWYRRVVGGGTNVARR</sequence>
<accession>A0A140F3M4</accession>
<keyword evidence="3" id="KW-1185">Reference proteome</keyword>
<proteinExistence type="predicted"/>
<dbReference type="RefSeq" id="YP_009237254.1">
    <property type="nucleotide sequence ID" value="NC_029548.1"/>
</dbReference>
<name>A0A140F3M4_PFV1</name>
<evidence type="ECO:0000313" key="3">
    <source>
        <dbReference type="Proteomes" id="UP000202991"/>
    </source>
</evidence>
<protein>
    <submittedName>
        <fullName evidence="2">Uncharacterized protein</fullName>
    </submittedName>
</protein>
<evidence type="ECO:0000256" key="1">
    <source>
        <dbReference type="SAM" id="Coils"/>
    </source>
</evidence>
<dbReference type="Proteomes" id="UP000202991">
    <property type="component" value="Segment"/>
</dbReference>
<feature type="coiled-coil region" evidence="1">
    <location>
        <begin position="30"/>
        <end position="60"/>
    </location>
</feature>
<dbReference type="KEGG" id="vg:30313590"/>
<evidence type="ECO:0000313" key="2">
    <source>
        <dbReference type="EMBL" id="AML61184.1"/>
    </source>
</evidence>